<dbReference type="Proteomes" id="UP000198548">
    <property type="component" value="Unassembled WGS sequence"/>
</dbReference>
<dbReference type="InterPro" id="IPR006121">
    <property type="entry name" value="HMA_dom"/>
</dbReference>
<dbReference type="InterPro" id="IPR036163">
    <property type="entry name" value="HMA_dom_sf"/>
</dbReference>
<dbReference type="InterPro" id="IPR017969">
    <property type="entry name" value="Heavy-metal-associated_CS"/>
</dbReference>
<dbReference type="PROSITE" id="PS50846">
    <property type="entry name" value="HMA_2"/>
    <property type="match status" value="1"/>
</dbReference>
<dbReference type="PROSITE" id="PS01047">
    <property type="entry name" value="HMA_1"/>
    <property type="match status" value="1"/>
</dbReference>
<dbReference type="GO" id="GO:0016020">
    <property type="term" value="C:membrane"/>
    <property type="evidence" value="ECO:0007669"/>
    <property type="project" value="UniProtKB-SubCell"/>
</dbReference>
<evidence type="ECO:0000256" key="4">
    <source>
        <dbReference type="ARBA" id="ARBA00022989"/>
    </source>
</evidence>
<evidence type="ECO:0000313" key="11">
    <source>
        <dbReference type="Proteomes" id="UP000198548"/>
    </source>
</evidence>
<dbReference type="SUPFAM" id="SSF161111">
    <property type="entry name" value="Cation efflux protein transmembrane domain-like"/>
    <property type="match status" value="1"/>
</dbReference>
<sequence length="170" mass="19348">MTEYTLNGLHCSNCSDDLEKKLNQFAGSSEVTIDYDTSRLTVDETDADMEQIKKVLEFEKITLKPLEKGDEESHSEHSNHHGHHHGHQHGMGSMMNQESSKKMLIVFGVNLAFSALEFIFGFLFNSIAIMTDAVHDWGMLYLSDWPRTLKEYLPKKQMTSTVSAISVFPY</sequence>
<dbReference type="Pfam" id="PF00403">
    <property type="entry name" value="HMA"/>
    <property type="match status" value="1"/>
</dbReference>
<keyword evidence="12" id="KW-1185">Reference proteome</keyword>
<keyword evidence="5 7" id="KW-0472">Membrane</keyword>
<dbReference type="GO" id="GO:0046872">
    <property type="term" value="F:metal ion binding"/>
    <property type="evidence" value="ECO:0007669"/>
    <property type="project" value="UniProtKB-KW"/>
</dbReference>
<dbReference type="Proteomes" id="UP000321425">
    <property type="component" value="Unassembled WGS sequence"/>
</dbReference>
<evidence type="ECO:0000256" key="2">
    <source>
        <dbReference type="ARBA" id="ARBA00022692"/>
    </source>
</evidence>
<dbReference type="EMBL" id="FOBL01000016">
    <property type="protein sequence ID" value="SEL93443.1"/>
    <property type="molecule type" value="Genomic_DNA"/>
</dbReference>
<evidence type="ECO:0000313" key="12">
    <source>
        <dbReference type="Proteomes" id="UP000321425"/>
    </source>
</evidence>
<keyword evidence="3" id="KW-0479">Metal-binding</keyword>
<dbReference type="STRING" id="426703.SAMN04488100_11634"/>
<evidence type="ECO:0000256" key="3">
    <source>
        <dbReference type="ARBA" id="ARBA00022723"/>
    </source>
</evidence>
<dbReference type="InterPro" id="IPR027469">
    <property type="entry name" value="Cation_efflux_TMD_sf"/>
</dbReference>
<evidence type="ECO:0000256" key="7">
    <source>
        <dbReference type="SAM" id="Phobius"/>
    </source>
</evidence>
<reference evidence="10 11" key="1">
    <citation type="submission" date="2016-10" db="EMBL/GenBank/DDBJ databases">
        <authorList>
            <person name="de Groot N.N."/>
        </authorList>
    </citation>
    <scope>NUCLEOTIDE SEQUENCE [LARGE SCALE GENOMIC DNA]</scope>
    <source>
        <strain evidence="10 11">DSM 19182</strain>
    </source>
</reference>
<evidence type="ECO:0000259" key="8">
    <source>
        <dbReference type="PROSITE" id="PS50846"/>
    </source>
</evidence>
<keyword evidence="2 7" id="KW-0812">Transmembrane</keyword>
<gene>
    <name evidence="9" type="ORF">APU01nite_19760</name>
    <name evidence="10" type="ORF">SAMN04488100_11634</name>
</gene>
<dbReference type="Gene3D" id="3.30.70.100">
    <property type="match status" value="1"/>
</dbReference>
<evidence type="ECO:0000256" key="6">
    <source>
        <dbReference type="SAM" id="MobiDB-lite"/>
    </source>
</evidence>
<feature type="compositionally biased region" description="Basic and acidic residues" evidence="6">
    <location>
        <begin position="66"/>
        <end position="79"/>
    </location>
</feature>
<dbReference type="RefSeq" id="WP_246119132.1">
    <property type="nucleotide sequence ID" value="NZ_BJUX01000027.1"/>
</dbReference>
<keyword evidence="4 7" id="KW-1133">Transmembrane helix</keyword>
<evidence type="ECO:0000256" key="1">
    <source>
        <dbReference type="ARBA" id="ARBA00004141"/>
    </source>
</evidence>
<protein>
    <submittedName>
        <fullName evidence="10">Heavy-metal-associated domain-containing protein</fullName>
    </submittedName>
</protein>
<evidence type="ECO:0000313" key="10">
    <source>
        <dbReference type="EMBL" id="SEL93443.1"/>
    </source>
</evidence>
<feature type="transmembrane region" description="Helical" evidence="7">
    <location>
        <begin position="103"/>
        <end position="124"/>
    </location>
</feature>
<dbReference type="Gene3D" id="1.20.1510.10">
    <property type="entry name" value="Cation efflux protein transmembrane domain"/>
    <property type="match status" value="1"/>
</dbReference>
<accession>A0A1H7U8W0</accession>
<name>A0A1H7U8W0_9LACT</name>
<reference evidence="9 12" key="2">
    <citation type="submission" date="2019-07" db="EMBL/GenBank/DDBJ databases">
        <title>Whole genome shotgun sequence of Alkalibacterium putridalgicola NBRC 103243.</title>
        <authorList>
            <person name="Hosoyama A."/>
            <person name="Uohara A."/>
            <person name="Ohji S."/>
            <person name="Ichikawa N."/>
        </authorList>
    </citation>
    <scope>NUCLEOTIDE SEQUENCE [LARGE SCALE GENOMIC DNA]</scope>
    <source>
        <strain evidence="9 12">NBRC 103243</strain>
    </source>
</reference>
<evidence type="ECO:0000256" key="5">
    <source>
        <dbReference type="ARBA" id="ARBA00023136"/>
    </source>
</evidence>
<comment type="subcellular location">
    <subcellularLocation>
        <location evidence="1">Membrane</location>
        <topology evidence="1">Multi-pass membrane protein</topology>
    </subcellularLocation>
</comment>
<dbReference type="EMBL" id="BJUX01000027">
    <property type="protein sequence ID" value="GEK89937.1"/>
    <property type="molecule type" value="Genomic_DNA"/>
</dbReference>
<feature type="region of interest" description="Disordered" evidence="6">
    <location>
        <begin position="66"/>
        <end position="94"/>
    </location>
</feature>
<organism evidence="10 11">
    <name type="scientific">Alkalibacterium putridalgicola</name>
    <dbReference type="NCBI Taxonomy" id="426703"/>
    <lineage>
        <taxon>Bacteria</taxon>
        <taxon>Bacillati</taxon>
        <taxon>Bacillota</taxon>
        <taxon>Bacilli</taxon>
        <taxon>Lactobacillales</taxon>
        <taxon>Carnobacteriaceae</taxon>
        <taxon>Alkalibacterium</taxon>
    </lineage>
</organism>
<feature type="domain" description="HMA" evidence="8">
    <location>
        <begin position="1"/>
        <end position="64"/>
    </location>
</feature>
<proteinExistence type="predicted"/>
<evidence type="ECO:0000313" key="9">
    <source>
        <dbReference type="EMBL" id="GEK89937.1"/>
    </source>
</evidence>
<dbReference type="SUPFAM" id="SSF55008">
    <property type="entry name" value="HMA, heavy metal-associated domain"/>
    <property type="match status" value="1"/>
</dbReference>
<dbReference type="AlphaFoldDB" id="A0A1H7U8W0"/>